<gene>
    <name evidence="2" type="ORF">E8M01_21745</name>
</gene>
<keyword evidence="1" id="KW-0732">Signal</keyword>
<organism evidence="2 3">
    <name type="scientific">Phreatobacter stygius</name>
    <dbReference type="NCBI Taxonomy" id="1940610"/>
    <lineage>
        <taxon>Bacteria</taxon>
        <taxon>Pseudomonadati</taxon>
        <taxon>Pseudomonadota</taxon>
        <taxon>Alphaproteobacteria</taxon>
        <taxon>Hyphomicrobiales</taxon>
        <taxon>Phreatobacteraceae</taxon>
        <taxon>Phreatobacter</taxon>
    </lineage>
</organism>
<evidence type="ECO:0000313" key="2">
    <source>
        <dbReference type="EMBL" id="QCI66622.1"/>
    </source>
</evidence>
<sequence length="221" mass="23521">MLRTFGMTGRALARVALLSGLSAGLAGCGTSGGNLFGGGQTQEAAAQPAPGVGSPVHNALFGQPVQAGPQTLQENLCPRIEVRDGSNVWRQGGDGPTELRYQATITDLARECRIDGQTMIVKVGLEGRVLTGPKAEGSARLTLPIRVAVTRGLSQSVWTRLYNVPIDVPAGSPNVSFTQIEDQVSFPLPPPDELQTYVIFVGFDTMAQPRERGRGRQARQR</sequence>
<evidence type="ECO:0000256" key="1">
    <source>
        <dbReference type="SAM" id="SignalP"/>
    </source>
</evidence>
<dbReference type="EMBL" id="CP039690">
    <property type="protein sequence ID" value="QCI66622.1"/>
    <property type="molecule type" value="Genomic_DNA"/>
</dbReference>
<evidence type="ECO:0008006" key="4">
    <source>
        <dbReference type="Google" id="ProtNLM"/>
    </source>
</evidence>
<dbReference type="PROSITE" id="PS51257">
    <property type="entry name" value="PROKAR_LIPOPROTEIN"/>
    <property type="match status" value="1"/>
</dbReference>
<dbReference type="OrthoDB" id="8446614at2"/>
<dbReference type="Proteomes" id="UP000298781">
    <property type="component" value="Chromosome"/>
</dbReference>
<protein>
    <recommendedName>
        <fullName evidence="4">Lipoprotein</fullName>
    </recommendedName>
</protein>
<accession>A0A4D7BFB3</accession>
<dbReference type="AlphaFoldDB" id="A0A4D7BFB3"/>
<evidence type="ECO:0000313" key="3">
    <source>
        <dbReference type="Proteomes" id="UP000298781"/>
    </source>
</evidence>
<dbReference type="RefSeq" id="WP_136962063.1">
    <property type="nucleotide sequence ID" value="NZ_CP039690.1"/>
</dbReference>
<name>A0A4D7BFB3_9HYPH</name>
<feature type="signal peptide" evidence="1">
    <location>
        <begin position="1"/>
        <end position="26"/>
    </location>
</feature>
<keyword evidence="3" id="KW-1185">Reference proteome</keyword>
<proteinExistence type="predicted"/>
<feature type="chain" id="PRO_5020829118" description="Lipoprotein" evidence="1">
    <location>
        <begin position="27"/>
        <end position="221"/>
    </location>
</feature>
<reference evidence="2 3" key="1">
    <citation type="submission" date="2019-04" db="EMBL/GenBank/DDBJ databases">
        <title>Phreatobacter aquaticus sp. nov.</title>
        <authorList>
            <person name="Choi A."/>
        </authorList>
    </citation>
    <scope>NUCLEOTIDE SEQUENCE [LARGE SCALE GENOMIC DNA]</scope>
    <source>
        <strain evidence="2 3">KCTC 52518</strain>
    </source>
</reference>
<dbReference type="KEGG" id="pstg:E8M01_21745"/>